<dbReference type="AlphaFoldDB" id="A0A1G2QQN7"/>
<sequence length="99" mass="10580">MIAIFIAGFGGGLVRGLVGFLKYYYSYKSVPFNPLYFFATTFLSGVVGLLTAGAIKESGIILEGLSGLTPPLAFIVGYAGGDFLENVYKILLKKTSILK</sequence>
<name>A0A1G2QQN7_9BACT</name>
<dbReference type="EMBL" id="MHTO01000013">
    <property type="protein sequence ID" value="OHA62449.1"/>
    <property type="molecule type" value="Genomic_DNA"/>
</dbReference>
<evidence type="ECO:0000313" key="2">
    <source>
        <dbReference type="EMBL" id="OHA62449.1"/>
    </source>
</evidence>
<protein>
    <submittedName>
        <fullName evidence="2">Uncharacterized protein</fullName>
    </submittedName>
</protein>
<keyword evidence="1" id="KW-1133">Transmembrane helix</keyword>
<accession>A0A1G2QQN7</accession>
<comment type="caution">
    <text evidence="2">The sequence shown here is derived from an EMBL/GenBank/DDBJ whole genome shotgun (WGS) entry which is preliminary data.</text>
</comment>
<gene>
    <name evidence="2" type="ORF">A2117_00875</name>
</gene>
<feature type="transmembrane region" description="Helical" evidence="1">
    <location>
        <begin position="35"/>
        <end position="55"/>
    </location>
</feature>
<evidence type="ECO:0000313" key="3">
    <source>
        <dbReference type="Proteomes" id="UP000179245"/>
    </source>
</evidence>
<evidence type="ECO:0000256" key="1">
    <source>
        <dbReference type="SAM" id="Phobius"/>
    </source>
</evidence>
<reference evidence="2 3" key="1">
    <citation type="journal article" date="2016" name="Nat. Commun.">
        <title>Thousands of microbial genomes shed light on interconnected biogeochemical processes in an aquifer system.</title>
        <authorList>
            <person name="Anantharaman K."/>
            <person name="Brown C.T."/>
            <person name="Hug L.A."/>
            <person name="Sharon I."/>
            <person name="Castelle C.J."/>
            <person name="Probst A.J."/>
            <person name="Thomas B.C."/>
            <person name="Singh A."/>
            <person name="Wilkins M.J."/>
            <person name="Karaoz U."/>
            <person name="Brodie E.L."/>
            <person name="Williams K.H."/>
            <person name="Hubbard S.S."/>
            <person name="Banfield J.F."/>
        </authorList>
    </citation>
    <scope>NUCLEOTIDE SEQUENCE [LARGE SCALE GENOMIC DNA]</scope>
</reference>
<keyword evidence="1" id="KW-0812">Transmembrane</keyword>
<organism evidence="2 3">
    <name type="scientific">Candidatus Wildermuthbacteria bacterium GWA2_46_15</name>
    <dbReference type="NCBI Taxonomy" id="1802443"/>
    <lineage>
        <taxon>Bacteria</taxon>
        <taxon>Candidatus Wildermuthiibacteriota</taxon>
    </lineage>
</organism>
<keyword evidence="1" id="KW-0472">Membrane</keyword>
<proteinExistence type="predicted"/>
<dbReference type="Proteomes" id="UP000179245">
    <property type="component" value="Unassembled WGS sequence"/>
</dbReference>